<name>A0A382VU71_9ZZZZ</name>
<gene>
    <name evidence="1" type="ORF">METZ01_LOCUS403000</name>
</gene>
<evidence type="ECO:0000313" key="1">
    <source>
        <dbReference type="EMBL" id="SVD50146.1"/>
    </source>
</evidence>
<accession>A0A382VU71</accession>
<dbReference type="EMBL" id="UINC01154715">
    <property type="protein sequence ID" value="SVD50146.1"/>
    <property type="molecule type" value="Genomic_DNA"/>
</dbReference>
<organism evidence="1">
    <name type="scientific">marine metagenome</name>
    <dbReference type="NCBI Taxonomy" id="408172"/>
    <lineage>
        <taxon>unclassified sequences</taxon>
        <taxon>metagenomes</taxon>
        <taxon>ecological metagenomes</taxon>
    </lineage>
</organism>
<protein>
    <submittedName>
        <fullName evidence="1">Uncharacterized protein</fullName>
    </submittedName>
</protein>
<sequence length="74" mass="8732">MSQKGESTLDVAEQDLFDMLMSVMLFLNSNGIPLEHTKKCIMMKVNEAFARYPDLKENYDIDNKGKKWDWRDEK</sequence>
<reference evidence="1" key="1">
    <citation type="submission" date="2018-05" db="EMBL/GenBank/DDBJ databases">
        <authorList>
            <person name="Lanie J.A."/>
            <person name="Ng W.-L."/>
            <person name="Kazmierczak K.M."/>
            <person name="Andrzejewski T.M."/>
            <person name="Davidsen T.M."/>
            <person name="Wayne K.J."/>
            <person name="Tettelin H."/>
            <person name="Glass J.I."/>
            <person name="Rusch D."/>
            <person name="Podicherti R."/>
            <person name="Tsui H.-C.T."/>
            <person name="Winkler M.E."/>
        </authorList>
    </citation>
    <scope>NUCLEOTIDE SEQUENCE</scope>
</reference>
<proteinExistence type="predicted"/>
<dbReference type="AlphaFoldDB" id="A0A382VU71"/>